<evidence type="ECO:0000256" key="4">
    <source>
        <dbReference type="ARBA" id="ARBA00022692"/>
    </source>
</evidence>
<dbReference type="PROSITE" id="PS51257">
    <property type="entry name" value="PROKAR_LIPOPROTEIN"/>
    <property type="match status" value="1"/>
</dbReference>
<dbReference type="Pfam" id="PF02321">
    <property type="entry name" value="OEP"/>
    <property type="match status" value="2"/>
</dbReference>
<keyword evidence="7 9" id="KW-0564">Palmitate</keyword>
<dbReference type="NCBIfam" id="TIGR01845">
    <property type="entry name" value="outer_NodT"/>
    <property type="match status" value="1"/>
</dbReference>
<keyword evidence="5 9" id="KW-0732">Signal</keyword>
<protein>
    <submittedName>
        <fullName evidence="10">Multidrug RND transporter</fullName>
    </submittedName>
</protein>
<comment type="subcellular location">
    <subcellularLocation>
        <location evidence="9">Cell membrane</location>
        <topology evidence="9">Lipid-anchor</topology>
    </subcellularLocation>
    <subcellularLocation>
        <location evidence="1">Membrane</location>
    </subcellularLocation>
</comment>
<proteinExistence type="inferred from homology"/>
<dbReference type="GO" id="GO:0015562">
    <property type="term" value="F:efflux transmembrane transporter activity"/>
    <property type="evidence" value="ECO:0007669"/>
    <property type="project" value="InterPro"/>
</dbReference>
<dbReference type="InterPro" id="IPR010131">
    <property type="entry name" value="MdtP/NodT-like"/>
</dbReference>
<keyword evidence="3 9" id="KW-1134">Transmembrane beta strand</keyword>
<evidence type="ECO:0000256" key="9">
    <source>
        <dbReference type="RuleBase" id="RU362097"/>
    </source>
</evidence>
<dbReference type="AlphaFoldDB" id="A0A2U3HY70"/>
<dbReference type="RefSeq" id="WP_106852583.1">
    <property type="nucleotide sequence ID" value="NZ_OGTP01000001.1"/>
</dbReference>
<dbReference type="Gene3D" id="1.20.1600.10">
    <property type="entry name" value="Outer membrane efflux proteins (OEP)"/>
    <property type="match status" value="1"/>
</dbReference>
<accession>A0A2U3HY70</accession>
<evidence type="ECO:0000256" key="3">
    <source>
        <dbReference type="ARBA" id="ARBA00022452"/>
    </source>
</evidence>
<sequence length="490" mass="53492">MKAIGKRQKRVCWIVALCCALSSCALIHEDSAPASAIAPEQINLADDIHLARDGWPAARWWTRYHDAQLDALIDQALRDAPTLTIARTRVAQAKSDVALAAAGSNLQAVAFGVVDREHVSANGFIGPFAMNEPALGFTGPWYTEGLVGVGASLDIDIWGKQRAQTAASIGVNNARLAEASAVELELSTDVAQLYYGIQTSYRLLELLNQLQQVTDFAVQAHDARAMRGLEPRTLVEDARAQQLAVQRQIVSAQDQIRQFRESMRALIGAGPEGLPPIEPVALPEAQPALPSPLAYELLARRPDLQALRWYVQASFDRIDAAKAAFYPSFDIKAFFGYNALHLSDLFTHASQQINLIPGLYLPIFDGGRLNANLSGARAGSNLLIEQYNQAVLNAVRDVAQTGSRLQALDEQIRLQQRRVESIAFTRDSAQAHYQRGLSSRLTALDARQPVISEQVVLLTLSGQILGQEIALIKALGGGYRADPPVEWKPR</sequence>
<keyword evidence="4 9" id="KW-0812">Transmembrane</keyword>
<feature type="signal peptide" evidence="9">
    <location>
        <begin position="1"/>
        <end position="27"/>
    </location>
</feature>
<dbReference type="SUPFAM" id="SSF56954">
    <property type="entry name" value="Outer membrane efflux proteins (OEP)"/>
    <property type="match status" value="1"/>
</dbReference>
<dbReference type="InterPro" id="IPR003423">
    <property type="entry name" value="OMP_efflux"/>
</dbReference>
<dbReference type="NCBIfam" id="NF007390">
    <property type="entry name" value="PRK09915.1"/>
    <property type="match status" value="1"/>
</dbReference>
<evidence type="ECO:0000256" key="7">
    <source>
        <dbReference type="ARBA" id="ARBA00023139"/>
    </source>
</evidence>
<dbReference type="Gene3D" id="2.20.200.10">
    <property type="entry name" value="Outer membrane efflux proteins (OEP)"/>
    <property type="match status" value="1"/>
</dbReference>
<gene>
    <name evidence="10" type="ORF">NOV72_00047</name>
</gene>
<dbReference type="GO" id="GO:0005886">
    <property type="term" value="C:plasma membrane"/>
    <property type="evidence" value="ECO:0007669"/>
    <property type="project" value="UniProtKB-SubCell"/>
</dbReference>
<organism evidence="10 11">
    <name type="scientific">Caballeronia novacaledonica</name>
    <dbReference type="NCBI Taxonomy" id="1544861"/>
    <lineage>
        <taxon>Bacteria</taxon>
        <taxon>Pseudomonadati</taxon>
        <taxon>Pseudomonadota</taxon>
        <taxon>Betaproteobacteria</taxon>
        <taxon>Burkholderiales</taxon>
        <taxon>Burkholderiaceae</taxon>
        <taxon>Caballeronia</taxon>
    </lineage>
</organism>
<evidence type="ECO:0000256" key="6">
    <source>
        <dbReference type="ARBA" id="ARBA00023136"/>
    </source>
</evidence>
<keyword evidence="6 9" id="KW-0472">Membrane</keyword>
<reference evidence="11" key="1">
    <citation type="submission" date="2018-01" db="EMBL/GenBank/DDBJ databases">
        <authorList>
            <person name="Peeters C."/>
        </authorList>
    </citation>
    <scope>NUCLEOTIDE SEQUENCE [LARGE SCALE GENOMIC DNA]</scope>
</reference>
<dbReference type="OrthoDB" id="9770517at2"/>
<dbReference type="PANTHER" id="PTHR30203:SF20">
    <property type="entry name" value="MULTIDRUG RESISTANCE OUTER MEMBRANE PROTEIN MDTP-RELATED"/>
    <property type="match status" value="1"/>
</dbReference>
<evidence type="ECO:0000256" key="1">
    <source>
        <dbReference type="ARBA" id="ARBA00004370"/>
    </source>
</evidence>
<name>A0A2U3HY70_9BURK</name>
<evidence type="ECO:0000256" key="8">
    <source>
        <dbReference type="ARBA" id="ARBA00023288"/>
    </source>
</evidence>
<keyword evidence="8 9" id="KW-0449">Lipoprotein</keyword>
<evidence type="ECO:0000256" key="5">
    <source>
        <dbReference type="ARBA" id="ARBA00022729"/>
    </source>
</evidence>
<dbReference type="EMBL" id="OGTP01000001">
    <property type="protein sequence ID" value="SPB12740.1"/>
    <property type="molecule type" value="Genomic_DNA"/>
</dbReference>
<comment type="similarity">
    <text evidence="2 9">Belongs to the outer membrane factor (OMF) (TC 1.B.17) family.</text>
</comment>
<dbReference type="PANTHER" id="PTHR30203">
    <property type="entry name" value="OUTER MEMBRANE CATION EFFLUX PROTEIN"/>
    <property type="match status" value="1"/>
</dbReference>
<feature type="chain" id="PRO_5015374787" evidence="9">
    <location>
        <begin position="28"/>
        <end position="490"/>
    </location>
</feature>
<evidence type="ECO:0000256" key="2">
    <source>
        <dbReference type="ARBA" id="ARBA00007613"/>
    </source>
</evidence>
<evidence type="ECO:0000313" key="10">
    <source>
        <dbReference type="EMBL" id="SPB12740.1"/>
    </source>
</evidence>
<evidence type="ECO:0000313" key="11">
    <source>
        <dbReference type="Proteomes" id="UP000238169"/>
    </source>
</evidence>
<keyword evidence="11" id="KW-1185">Reference proteome</keyword>
<dbReference type="Proteomes" id="UP000238169">
    <property type="component" value="Unassembled WGS sequence"/>
</dbReference>